<evidence type="ECO:0000259" key="2">
    <source>
        <dbReference type="PROSITE" id="PS51717"/>
    </source>
</evidence>
<name>A0A8S1V4B0_PAROT</name>
<dbReference type="EMBL" id="CAJJDP010000054">
    <property type="protein sequence ID" value="CAD8169556.1"/>
    <property type="molecule type" value="Genomic_DNA"/>
</dbReference>
<evidence type="ECO:0000313" key="4">
    <source>
        <dbReference type="Proteomes" id="UP000683925"/>
    </source>
</evidence>
<keyword evidence="4" id="KW-1185">Reference proteome</keyword>
<accession>A0A8S1V4B0</accession>
<proteinExistence type="predicted"/>
<dbReference type="InterPro" id="IPR030383">
    <property type="entry name" value="G_VLIG_dom"/>
</dbReference>
<reference evidence="3" key="1">
    <citation type="submission" date="2021-01" db="EMBL/GenBank/DDBJ databases">
        <authorList>
            <consortium name="Genoscope - CEA"/>
            <person name="William W."/>
        </authorList>
    </citation>
    <scope>NUCLEOTIDE SEQUENCE</scope>
</reference>
<dbReference type="InterPro" id="IPR052986">
    <property type="entry name" value="VLIG_GTPase"/>
</dbReference>
<protein>
    <recommendedName>
        <fullName evidence="2">VLIG-type G domain-containing protein</fullName>
    </recommendedName>
</protein>
<dbReference type="Pfam" id="PF25683">
    <property type="entry name" value="URGCP_GTPase"/>
    <property type="match status" value="1"/>
</dbReference>
<gene>
    <name evidence="3" type="ORF">POCTA_138.1.T0540004</name>
</gene>
<dbReference type="Proteomes" id="UP000683925">
    <property type="component" value="Unassembled WGS sequence"/>
</dbReference>
<evidence type="ECO:0000256" key="1">
    <source>
        <dbReference type="SAM" id="Coils"/>
    </source>
</evidence>
<dbReference type="OMA" id="ITHKNIC"/>
<dbReference type="PANTHER" id="PTHR14819:SF25">
    <property type="entry name" value="CHROMOSOME UNDETERMINED SCAFFOLD_52, WHOLE GENOME SHOTGUN SEQUENCE"/>
    <property type="match status" value="1"/>
</dbReference>
<keyword evidence="1" id="KW-0175">Coiled coil</keyword>
<organism evidence="3 4">
    <name type="scientific">Paramecium octaurelia</name>
    <dbReference type="NCBI Taxonomy" id="43137"/>
    <lineage>
        <taxon>Eukaryota</taxon>
        <taxon>Sar</taxon>
        <taxon>Alveolata</taxon>
        <taxon>Ciliophora</taxon>
        <taxon>Intramacronucleata</taxon>
        <taxon>Oligohymenophorea</taxon>
        <taxon>Peniculida</taxon>
        <taxon>Parameciidae</taxon>
        <taxon>Paramecium</taxon>
    </lineage>
</organism>
<feature type="domain" description="VLIG-type G" evidence="2">
    <location>
        <begin position="1351"/>
        <end position="1453"/>
    </location>
</feature>
<dbReference type="GO" id="GO:0005525">
    <property type="term" value="F:GTP binding"/>
    <property type="evidence" value="ECO:0007669"/>
    <property type="project" value="InterPro"/>
</dbReference>
<feature type="coiled-coil region" evidence="1">
    <location>
        <begin position="1674"/>
        <end position="1726"/>
    </location>
</feature>
<dbReference type="PANTHER" id="PTHR14819">
    <property type="entry name" value="GTP-BINDING"/>
    <property type="match status" value="1"/>
</dbReference>
<dbReference type="SMART" id="SM00327">
    <property type="entry name" value="VWA"/>
    <property type="match status" value="1"/>
</dbReference>
<evidence type="ECO:0000313" key="3">
    <source>
        <dbReference type="EMBL" id="CAD8169556.1"/>
    </source>
</evidence>
<dbReference type="CDD" id="cd00198">
    <property type="entry name" value="vWFA"/>
    <property type="match status" value="1"/>
</dbReference>
<comment type="caution">
    <text evidence="3">The sequence shown here is derived from an EMBL/GenBank/DDBJ whole genome shotgun (WGS) entry which is preliminary data.</text>
</comment>
<dbReference type="InterPro" id="IPR002035">
    <property type="entry name" value="VWF_A"/>
</dbReference>
<sequence length="2799" mass="335165">MQEASYELNLEHKHIQKQLIVIFKEIEENNLIESDDILDDLTPLIGQLGESDNNKVRYSINKYFKGYEFVKHFKIEFIDDQLQEQIDYIQMYIQDRKNNNYESILQNLKEQKYRNNNQIPEEFQLNCQLLFKLERQSLLVFDLLDYQLDKKELTQFEVLKTLLDLFYSSLIFNDTESIAFDQLVGSLLLNQVFEISYYIDKLKQNDSTNFKNFVFWIQQQQLRIVNDSNNDFQMFQQANEEYKNLLTIFNEDILNIRQSLQLFISELVQVPAEKCSFLQILSHINNIENINDELNHLKQHIVLFYLKQYCTKFNFQFDLKSKEDYLLSSTNNERRLKYIERYFNRQKSNTQETIYLFVIHRIFYFVENIDDILGKENYQNFVKKMDLNFTKYQNIKQANPLKIIQDKERFFEYWNIIHKLQFCRQQSLQQNNLNLHLITCLLWITKQHDNFYNILNIILSNKAKSLVQATQLIQQNISSIDTCINRFYDTAFKTNLLKIIYTQFPHEEGNYQLLQNLLLNYGSYIRASMIIKVNNIINKPLDHDSLIFFAENRNKLIVIQKVFQPSPLPLLASKLLDYISSKAKDNIDKCLLILKSIFQIKQIQLTDQLQFIKILTNNFSINLLSYLIRANKKILISQTSIKLTLYAIFNLTQKINKTELGIIEIQRNFLFKRINFPFFFLCIRKQIPLQQINQYQILSYNYLVLDQIICQQLSQKLYQQDEQLYEEWFKLTKPYLFQLSIEYQKIQKVQQYYPKQMDFPLENFNISLSIYTEDEQKQILSNWIEDMSNVKKFKLIIPLLFNIIKRGEPSKQLLLLINQILQSNKGTADQVGYFNLKTLFQIFYNNSTDELRIVLMKFFLKEYPIPFLYQNPQLKDCQSKSDLFLLNTNLFYYFEKGYTIINLSLSLKQKQIGKTELINEIFYHQEKFSIRDTCKMNQDTIDIMFDFEFNNSRNYIIADVHGRIITEILIKILPFFKLWIIQMDSEEELQENLEQINIIKQQIGQNINNKICLIIRNTNNKKIDEQLLNKYEIKEKKIQIFQLQDFTSKDIDQQFRQNQIEKVSQFLFKCILDHQKHLNQKENLRDEFLTILEQFQKQYSVKILEMKDHYNLISLFQKKLNEIVNLQDGFCSQKAFGIRRINLEILRLKNLNNELHIQLSENQKEIEMNIEKIKGFQQQIQQQQPTDLLNHFCDVFKKNNYYIVYLWILDVIRNFNENNLVSLQKKEQELVQLQTGLKQEKKQLKRKHNSMLSKIIEDPKYQEIIDNMLQIKQQLKNNDQNITHKNICIELFWRELISLQKFQKQLKFNLLEILFQLIRKGEPLEFLDGDTQQIDFEFLIEISKKFTQNKQDKTLVLSMLGPQSSGKSTLINKIFGCHLWANVGRTTKGVFLQILQVQNKQKYQNHFDQILILDTEGLQNPNQVDEQFDKKMALFMLSVSDITLITVKGEINQQFKRLIEVCIFTLGHLKQGSSMVKQLSWIFNQNDKCKDIEPFRQQIKDIASNLNLQWDENHNDGLEEDIDYEEILDTKGNICVLGFVSRQKDWSIDNWNQTVNNHTFSKEAHQQGLIIIEQFISKLKDSKASLQTFDSFLQNVKRNWDSIEKLPDISEFSEVIEHQQNNIMRQHFDQFYRMVDIQQVSQNLFQATKEKLLKNINLVDDKQKTLQEIYREIEQEFFQKKNQILQKLNSLQEEMNIKKKILVKYQKKLEELINNEEITCKQKINEIFDHYKEKQLIKKRRGNIEQFIQDILEDTSKKQKFQGNTKLIQDGVEKIWESFRNESKQLSQQQQQKSADVYFFNIQSISNQYKLNTKNEIEYINYFHKYILQENPYNILSQEFDQIFEVFKKELYETDQFLILEQYKQNLAYQEIFYQSIRDRIEKSKDQLINMKEFFYQEITYNIVTKQDIQLYLNNKNCLAHDFFEYFNKNNQCNNLKTKFNNYFVLLDYFQIFYDQQCKKTLEDIIIQGNKKIYSGNARSSNWSISKFANEAFLKFQRNLKFNENNNNIDLSDKATLSQFKEIYQNLKVKEVINKSWQDIQTFKSNLQQNSIIINTKIDIYEYKSSNQESFKYILNPQGDIPDHFRKNFPKQFNTIMIEKEGWKKLYQELYLLIKKEISLKKHINDQNNYNEDQNYQQYNPNLIIQIMQKIKNNIKVKYNNYFALFGIRLTDVGERCIYYYSMLIIWRFICYSCSYLKNKNYQLKNNYQNELCRCFAEINQDSRQQSQIKARQLVTKLQAQLKSNFLIRNKKQFLEDINNKSISNAELIEQIDNELLINANDNMMKDREFQQKLFSYTTDQKSYINKYINEMLSQFKDHLIQKYSNEYQKELQQYFVDIKENAQTFFQSLHNQNEEVSTIVYFIKDENLQNQIIYENYLFDLVFSCLHGKFMSNSKIQDKYKILFNSSKYKSVKNNIPLSFQQQQKKQVHNLKTFIQTLIQSIDLLLINISKSNITQNDYQFNEEFIKLRFKMNGCEYACPFCNRKCDQDNDDNHKHQCQNGHQLLSINGFLYQKRLFLYACEEIPDQWQIHTQEAKLNRTWKEAKKIHSTWLFKSQNGENRLKNKRKWANIWNKGLGKLICSYLEKKLKVIIKYSQITAIFKIHYILILNDTSKIKGEKWETVKNGALECIKLMEKIHDARVSIIIFNDNARIAVECEQPNTNAINKKIHFSGGNTDFGPPFQFALNLIDKHQNFTKIQILFYSDGEASYPKSIIDQFIKLPDQIRSNINLIGCSAEKTSNSLALIVNNFKENMASGELRNSIEPKDIQIIWKEVVMREIHQTQCMRLNQTLSAFRNL</sequence>
<dbReference type="PROSITE" id="PS51717">
    <property type="entry name" value="G_VLIG"/>
    <property type="match status" value="1"/>
</dbReference>